<evidence type="ECO:0000313" key="7">
    <source>
        <dbReference type="EMBL" id="BAF75881.1"/>
    </source>
</evidence>
<evidence type="ECO:0000256" key="2">
    <source>
        <dbReference type="ARBA" id="ARBA00022679"/>
    </source>
</evidence>
<dbReference type="EMBL" id="AB191247">
    <property type="protein sequence ID" value="BAD52005.1"/>
    <property type="molecule type" value="mRNA"/>
</dbReference>
<dbReference type="Gene3D" id="3.40.50.2000">
    <property type="entry name" value="Glycogen Phosphorylase B"/>
    <property type="match status" value="2"/>
</dbReference>
<dbReference type="CDD" id="cd03784">
    <property type="entry name" value="GT1_Gtf-like"/>
    <property type="match status" value="1"/>
</dbReference>
<dbReference type="FunFam" id="3.40.50.2000:FF:000060">
    <property type="entry name" value="Glycosyltransferase"/>
    <property type="match status" value="1"/>
</dbReference>
<dbReference type="EMBL" id="AB294381">
    <property type="protein sequence ID" value="BAF75881.1"/>
    <property type="molecule type" value="mRNA"/>
</dbReference>
<comment type="catalytic activity">
    <reaction evidence="3">
        <text>a 3'-hydro-2'-hydroxy-beta-oxodihydrochalcone + UDP-alpha-D-glucose = a 3'-(beta-D-glucopyranosyl)-2'-hydroxy-beta-oxodihydrochalcone + UDP + H(+)</text>
        <dbReference type="Rhea" id="RHEA:51504"/>
        <dbReference type="ChEBI" id="CHEBI:15378"/>
        <dbReference type="ChEBI" id="CHEBI:58223"/>
        <dbReference type="ChEBI" id="CHEBI:58885"/>
        <dbReference type="ChEBI" id="CHEBI:142482"/>
        <dbReference type="ChEBI" id="CHEBI:142483"/>
        <dbReference type="EC" id="2.4.1.360"/>
    </reaction>
    <physiologicalReaction direction="left-to-right" evidence="3">
        <dbReference type="Rhea" id="RHEA:51505"/>
    </physiologicalReaction>
</comment>
<dbReference type="AlphaFoldDB" id="Q60FF0"/>
<dbReference type="GO" id="GO:0016135">
    <property type="term" value="P:saponin biosynthetic process"/>
    <property type="evidence" value="ECO:0007669"/>
    <property type="project" value="UniProtKB-ARBA"/>
</dbReference>
<evidence type="ECO:0000256" key="1">
    <source>
        <dbReference type="ARBA" id="ARBA00009995"/>
    </source>
</evidence>
<dbReference type="PANTHER" id="PTHR11926">
    <property type="entry name" value="GLUCOSYL/GLUCURONOSYL TRANSFERASES"/>
    <property type="match status" value="1"/>
</dbReference>
<evidence type="ECO:0000313" key="6">
    <source>
        <dbReference type="EMBL" id="BAD52005.1"/>
    </source>
</evidence>
<dbReference type="PROSITE" id="PS00375">
    <property type="entry name" value="UDPGT"/>
    <property type="match status" value="1"/>
</dbReference>
<name>Q60FF0_DIACA</name>
<protein>
    <recommendedName>
        <fullName evidence="5">Glycosyltransferase</fullName>
        <ecNumber evidence="5">2.4.1.-</ecNumber>
    </recommendedName>
</protein>
<proteinExistence type="evidence at transcript level"/>
<keyword evidence="2 4" id="KW-0808">Transferase</keyword>
<accession>Q60FF0</accession>
<dbReference type="GO" id="GO:0120514">
    <property type="term" value="F:2-hydroxyflavanone C-glucosyltransferase activity"/>
    <property type="evidence" value="ECO:0007669"/>
    <property type="project" value="UniProtKB-EC"/>
</dbReference>
<comment type="similarity">
    <text evidence="1 4">Belongs to the UDP-glycosyltransferase family.</text>
</comment>
<dbReference type="InterPro" id="IPR035595">
    <property type="entry name" value="UDP_glycos_trans_CS"/>
</dbReference>
<evidence type="ECO:0000256" key="5">
    <source>
        <dbReference type="RuleBase" id="RU362057"/>
    </source>
</evidence>
<dbReference type="Pfam" id="PF00201">
    <property type="entry name" value="UDPGT"/>
    <property type="match status" value="1"/>
</dbReference>
<dbReference type="SUPFAM" id="SSF53756">
    <property type="entry name" value="UDP-Glycosyltransferase/glycogen phosphorylase"/>
    <property type="match status" value="1"/>
</dbReference>
<reference evidence="7" key="2">
    <citation type="journal article" date="2011" name="Plant Biotechnol. (Sheffield)">
        <title>Isolation of cDNAs encoding tetrahydroxychalcone 2'-glucosyltransferase activity from carnation, cyclamen, and catharanthus.</title>
        <authorList>
            <person name="Togami J."/>
            <person name="Okuhara H."/>
            <person name="Nakamura N."/>
            <person name="Ishiguro K."/>
            <person name="Hirose C."/>
            <person name="Ochiai M."/>
            <person name="Fukui Y."/>
            <person name="Yamaguchi M."/>
            <person name="Tanaka Y."/>
        </authorList>
    </citation>
    <scope>NUCLEOTIDE SEQUENCE</scope>
</reference>
<sequence length="459" mass="49862">MTTTNNVEPPRRHIAVCAFPFGTHAAPLLLLARRLSTATPDTRYTFFNVERSNTALFKAIDVSVGSNIVPYNITLSNEAPAAGPGNPMKAIEEFLEHSPGGFRRAMEEVEAHVGVKISIIISDAFLWYCSDIAEEKGLDWIALWTAGTASLSAHLYTDAIRALASDNQGEEGKEDVLVSIPGLSNVRISDLPMGLVSGDLDAPFSQMLHKMGTMLPKAKVVTLNVFQELSPLVVNDLNSKLKLLCVGPFPLTCPPQVYSDPDNCLDWLDQHGPKTIAYISFGTVATPPPHEIRALAKALEGSDIPFVWSMSDSVRANLPESFIEKIQNEPKVGKIVSWAPQIKLLGHPSTGVFVTHCGWNSIMESISTGVPLICRPIIGDQELNQRIVEIELKFGIGIEGGCFTQSGTTNALNQVLASEKGEEMRKNVEELKKLAEESVKQGGSSNENFNALIELITSS</sequence>
<evidence type="ECO:0000256" key="4">
    <source>
        <dbReference type="RuleBase" id="RU003718"/>
    </source>
</evidence>
<organism evidence="6">
    <name type="scientific">Dianthus caryophyllus</name>
    <name type="common">Carnation</name>
    <name type="synonym">Clove pink</name>
    <dbReference type="NCBI Taxonomy" id="3570"/>
    <lineage>
        <taxon>Eukaryota</taxon>
        <taxon>Viridiplantae</taxon>
        <taxon>Streptophyta</taxon>
        <taxon>Embryophyta</taxon>
        <taxon>Tracheophyta</taxon>
        <taxon>Spermatophyta</taxon>
        <taxon>Magnoliopsida</taxon>
        <taxon>eudicotyledons</taxon>
        <taxon>Gunneridae</taxon>
        <taxon>Pentapetalae</taxon>
        <taxon>Caryophyllales</taxon>
        <taxon>Caryophyllaceae</taxon>
        <taxon>Caryophylleae</taxon>
        <taxon>Dianthus</taxon>
    </lineage>
</organism>
<keyword evidence="4" id="KW-0328">Glycosyltransferase</keyword>
<dbReference type="GO" id="GO:0080044">
    <property type="term" value="F:quercetin 7-O-glucosyltransferase activity"/>
    <property type="evidence" value="ECO:0007669"/>
    <property type="project" value="TreeGrafter"/>
</dbReference>
<dbReference type="GO" id="GO:0016104">
    <property type="term" value="P:triterpenoid biosynthetic process"/>
    <property type="evidence" value="ECO:0007669"/>
    <property type="project" value="UniProtKB-ARBA"/>
</dbReference>
<reference evidence="6" key="1">
    <citation type="journal article" date="2004" name="Plant Biotechnol.">
        <title>Cloning and heterologous expression of cDNAs encoding flavonoid glucosyltransferases from Dianthus caryophyllus.</title>
        <authorList>
            <person name="Ogata J."/>
            <person name="Itoh Y."/>
            <person name="Ishida M."/>
            <person name="Yoshida H."/>
            <person name="Ozeki Y."/>
        </authorList>
    </citation>
    <scope>NUCLEOTIDE SEQUENCE</scope>
</reference>
<gene>
    <name evidence="6" type="primary">DicGT3</name>
    <name evidence="7" type="synonym">DcT48</name>
</gene>
<dbReference type="InterPro" id="IPR002213">
    <property type="entry name" value="UDP_glucos_trans"/>
</dbReference>
<dbReference type="CAZy" id="GT1">
    <property type="family name" value="Glycosyltransferase Family 1"/>
</dbReference>
<dbReference type="EC" id="2.4.1.-" evidence="5"/>
<evidence type="ECO:0000256" key="3">
    <source>
        <dbReference type="ARBA" id="ARBA00051296"/>
    </source>
</evidence>
<dbReference type="GO" id="GO:0080043">
    <property type="term" value="F:quercetin 3-O-glucosyltransferase activity"/>
    <property type="evidence" value="ECO:0007669"/>
    <property type="project" value="TreeGrafter"/>
</dbReference>
<dbReference type="PANTHER" id="PTHR11926:SF774">
    <property type="entry name" value="UDP-GLYCOSYLTRANSFERASE 85A1-RELATED"/>
    <property type="match status" value="1"/>
</dbReference>